<organism evidence="1">
    <name type="scientific">Rhizophora mucronata</name>
    <name type="common">Asiatic mangrove</name>
    <dbReference type="NCBI Taxonomy" id="61149"/>
    <lineage>
        <taxon>Eukaryota</taxon>
        <taxon>Viridiplantae</taxon>
        <taxon>Streptophyta</taxon>
        <taxon>Embryophyta</taxon>
        <taxon>Tracheophyta</taxon>
        <taxon>Spermatophyta</taxon>
        <taxon>Magnoliopsida</taxon>
        <taxon>eudicotyledons</taxon>
        <taxon>Gunneridae</taxon>
        <taxon>Pentapetalae</taxon>
        <taxon>rosids</taxon>
        <taxon>fabids</taxon>
        <taxon>Malpighiales</taxon>
        <taxon>Rhizophoraceae</taxon>
        <taxon>Rhizophora</taxon>
    </lineage>
</organism>
<sequence length="41" mass="4785">MIPIRAVRFMVVISDSHQLSCFNGTSRQKFSLQRKSEIYIP</sequence>
<evidence type="ECO:0000313" key="1">
    <source>
        <dbReference type="EMBL" id="MBW82667.1"/>
    </source>
</evidence>
<dbReference type="AlphaFoldDB" id="A0A2P2IN74"/>
<name>A0A2P2IN74_RHIMU</name>
<protein>
    <submittedName>
        <fullName evidence="1">Uncharacterized protein</fullName>
    </submittedName>
</protein>
<dbReference type="EMBL" id="GGEC01002184">
    <property type="protein sequence ID" value="MBW82667.1"/>
    <property type="molecule type" value="Transcribed_RNA"/>
</dbReference>
<accession>A0A2P2IN74</accession>
<reference evidence="1" key="1">
    <citation type="submission" date="2018-02" db="EMBL/GenBank/DDBJ databases">
        <title>Rhizophora mucronata_Transcriptome.</title>
        <authorList>
            <person name="Meera S.P."/>
            <person name="Sreeshan A."/>
            <person name="Augustine A."/>
        </authorList>
    </citation>
    <scope>NUCLEOTIDE SEQUENCE</scope>
    <source>
        <tissue evidence="1">Leaf</tissue>
    </source>
</reference>
<proteinExistence type="predicted"/>